<dbReference type="GO" id="GO:0016567">
    <property type="term" value="P:protein ubiquitination"/>
    <property type="evidence" value="ECO:0007669"/>
    <property type="project" value="TreeGrafter"/>
</dbReference>
<feature type="region of interest" description="Disordered" evidence="9">
    <location>
        <begin position="370"/>
        <end position="392"/>
    </location>
</feature>
<keyword evidence="4" id="KW-0479">Metal-binding</keyword>
<dbReference type="GO" id="GO:0061630">
    <property type="term" value="F:ubiquitin protein ligase activity"/>
    <property type="evidence" value="ECO:0007669"/>
    <property type="project" value="UniProtKB-EC"/>
</dbReference>
<evidence type="ECO:0000259" key="10">
    <source>
        <dbReference type="PROSITE" id="PS50089"/>
    </source>
</evidence>
<dbReference type="InterPro" id="IPR058981">
    <property type="entry name" value="MGRN1/RNF157-like_N"/>
</dbReference>
<dbReference type="PANTHER" id="PTHR22996">
    <property type="entry name" value="MAHOGUNIN"/>
    <property type="match status" value="1"/>
</dbReference>
<feature type="region of interest" description="Disordered" evidence="9">
    <location>
        <begin position="544"/>
        <end position="599"/>
    </location>
</feature>
<accession>A0A1J1J6L1</accession>
<dbReference type="EC" id="2.3.2.27" evidence="2"/>
<proteinExistence type="predicted"/>
<feature type="compositionally biased region" description="Polar residues" evidence="9">
    <location>
        <begin position="416"/>
        <end position="426"/>
    </location>
</feature>
<keyword evidence="6" id="KW-0833">Ubl conjugation pathway</keyword>
<name>A0A1J1J6L1_9DIPT</name>
<evidence type="ECO:0000313" key="11">
    <source>
        <dbReference type="EMBL" id="CRL07618.1"/>
    </source>
</evidence>
<evidence type="ECO:0000256" key="2">
    <source>
        <dbReference type="ARBA" id="ARBA00012483"/>
    </source>
</evidence>
<protein>
    <recommendedName>
        <fullName evidence="2">RING-type E3 ubiquitin transferase</fullName>
        <ecNumber evidence="2">2.3.2.27</ecNumber>
    </recommendedName>
</protein>
<evidence type="ECO:0000256" key="9">
    <source>
        <dbReference type="SAM" id="MobiDB-lite"/>
    </source>
</evidence>
<evidence type="ECO:0000256" key="4">
    <source>
        <dbReference type="ARBA" id="ARBA00022723"/>
    </source>
</evidence>
<feature type="compositionally biased region" description="Polar residues" evidence="9">
    <location>
        <begin position="587"/>
        <end position="599"/>
    </location>
</feature>
<evidence type="ECO:0000256" key="7">
    <source>
        <dbReference type="ARBA" id="ARBA00022833"/>
    </source>
</evidence>
<dbReference type="GO" id="GO:0005737">
    <property type="term" value="C:cytoplasm"/>
    <property type="evidence" value="ECO:0007669"/>
    <property type="project" value="TreeGrafter"/>
</dbReference>
<evidence type="ECO:0000313" key="12">
    <source>
        <dbReference type="Proteomes" id="UP000183832"/>
    </source>
</evidence>
<dbReference type="SUPFAM" id="SSF57850">
    <property type="entry name" value="RING/U-box"/>
    <property type="match status" value="1"/>
</dbReference>
<evidence type="ECO:0000256" key="5">
    <source>
        <dbReference type="ARBA" id="ARBA00022771"/>
    </source>
</evidence>
<dbReference type="Pfam" id="PF13920">
    <property type="entry name" value="zf-C3HC4_3"/>
    <property type="match status" value="1"/>
</dbReference>
<feature type="region of interest" description="Disordered" evidence="9">
    <location>
        <begin position="409"/>
        <end position="461"/>
    </location>
</feature>
<dbReference type="GO" id="GO:0008270">
    <property type="term" value="F:zinc ion binding"/>
    <property type="evidence" value="ECO:0007669"/>
    <property type="project" value="UniProtKB-KW"/>
</dbReference>
<feature type="domain" description="RING-type" evidence="10">
    <location>
        <begin position="268"/>
        <end position="307"/>
    </location>
</feature>
<dbReference type="PROSITE" id="PS50089">
    <property type="entry name" value="ZF_RING_2"/>
    <property type="match status" value="1"/>
</dbReference>
<keyword evidence="7" id="KW-0862">Zinc</keyword>
<feature type="compositionally biased region" description="Basic and acidic residues" evidence="9">
    <location>
        <begin position="427"/>
        <end position="449"/>
    </location>
</feature>
<dbReference type="InterPro" id="IPR013083">
    <property type="entry name" value="Znf_RING/FYVE/PHD"/>
</dbReference>
<keyword evidence="12" id="KW-1185">Reference proteome</keyword>
<dbReference type="EMBL" id="CVRI01000073">
    <property type="protein sequence ID" value="CRL07618.1"/>
    <property type="molecule type" value="Genomic_DNA"/>
</dbReference>
<dbReference type="STRING" id="568069.A0A1J1J6L1"/>
<evidence type="ECO:0000256" key="1">
    <source>
        <dbReference type="ARBA" id="ARBA00000900"/>
    </source>
</evidence>
<comment type="catalytic activity">
    <reaction evidence="1">
        <text>S-ubiquitinyl-[E2 ubiquitin-conjugating enzyme]-L-cysteine + [acceptor protein]-L-lysine = [E2 ubiquitin-conjugating enzyme]-L-cysteine + N(6)-ubiquitinyl-[acceptor protein]-L-lysine.</text>
        <dbReference type="EC" id="2.3.2.27"/>
    </reaction>
</comment>
<sequence>MGSFISRLNNQLNNITVEETEATNNYKYPPKSGNFFASSFIMGGERFDQAVPESYLFGENTDLNWLGSKPIAFPYLPPKNSEPTKTLKSLVNIRKESVKFVKIEDSEEKGYNIEFIFDADMKCAIKIYYFCTEEITTNTISYLPRDTATTSETFYYQKGANQVFSQPTHVFIPSKYSDEDMQYNPEKDIYPIVIHCIIDESNDSMMHSHTSICVVDHHTTEGDYHLRAMKQKIFVDGLCYLLQEIYGIENKNLTRPTTDDDEDNGSECVICICEPRDTLILPCRHLCLCNSCADSLRYQANNCPICRAPFRALLQIRAVQKSNTPVININPQDSNENIPMGYMPIPLIEALNGPGYKRNSIDRKDTIEALNKESDQKTSPANSLKRNSKERISGSTEFRMSVLLSNEENSDLLNKRSPTVTRSSSNNKEKKTISRSSSNRDRDCVKYINEKSSSNDLDDDSEAEKLSPLLITDDRTSGKSLRVNAVEDSVDDTDEDKATMMTEEVETKADDSDYYTPEDPHTTILSPVKSPSAQLEKRDIVTPLAAIKDTELPDSPISGNSQVSTRSSGGESYSSSSSTRQLLSVPAESNKTAEGQTKI</sequence>
<dbReference type="PANTHER" id="PTHR22996:SF0">
    <property type="entry name" value="RE60872P-RELATED"/>
    <property type="match status" value="1"/>
</dbReference>
<feature type="compositionally biased region" description="Low complexity" evidence="9">
    <location>
        <begin position="564"/>
        <end position="584"/>
    </location>
</feature>
<dbReference type="Pfam" id="PF26192">
    <property type="entry name" value="RNF157-like_N"/>
    <property type="match status" value="1"/>
</dbReference>
<evidence type="ECO:0000256" key="8">
    <source>
        <dbReference type="PROSITE-ProRule" id="PRU00175"/>
    </source>
</evidence>
<dbReference type="Gene3D" id="3.30.40.10">
    <property type="entry name" value="Zinc/RING finger domain, C3HC4 (zinc finger)"/>
    <property type="match status" value="1"/>
</dbReference>
<reference evidence="11 12" key="1">
    <citation type="submission" date="2015-04" db="EMBL/GenBank/DDBJ databases">
        <authorList>
            <person name="Syromyatnikov M.Y."/>
            <person name="Popov V.N."/>
        </authorList>
    </citation>
    <scope>NUCLEOTIDE SEQUENCE [LARGE SCALE GENOMIC DNA]</scope>
</reference>
<dbReference type="FunFam" id="3.30.40.10:FF:000013">
    <property type="entry name" value="E3 ubiquitin-protein ligase MGRN1 isoform 1"/>
    <property type="match status" value="1"/>
</dbReference>
<gene>
    <name evidence="11" type="ORF">CLUMA_CG020583</name>
</gene>
<dbReference type="InterPro" id="IPR001841">
    <property type="entry name" value="Znf_RING"/>
</dbReference>
<evidence type="ECO:0000256" key="3">
    <source>
        <dbReference type="ARBA" id="ARBA00022679"/>
    </source>
</evidence>
<dbReference type="Proteomes" id="UP000183832">
    <property type="component" value="Unassembled WGS sequence"/>
</dbReference>
<organism evidence="11 12">
    <name type="scientific">Clunio marinus</name>
    <dbReference type="NCBI Taxonomy" id="568069"/>
    <lineage>
        <taxon>Eukaryota</taxon>
        <taxon>Metazoa</taxon>
        <taxon>Ecdysozoa</taxon>
        <taxon>Arthropoda</taxon>
        <taxon>Hexapoda</taxon>
        <taxon>Insecta</taxon>
        <taxon>Pterygota</taxon>
        <taxon>Neoptera</taxon>
        <taxon>Endopterygota</taxon>
        <taxon>Diptera</taxon>
        <taxon>Nematocera</taxon>
        <taxon>Chironomoidea</taxon>
        <taxon>Chironomidae</taxon>
        <taxon>Clunio</taxon>
    </lineage>
</organism>
<dbReference type="AlphaFoldDB" id="A0A1J1J6L1"/>
<keyword evidence="3" id="KW-0808">Transferase</keyword>
<dbReference type="InterPro" id="IPR045194">
    <property type="entry name" value="MGRN1/RNF157-like"/>
</dbReference>
<keyword evidence="5 8" id="KW-0863">Zinc-finger</keyword>
<evidence type="ECO:0000256" key="6">
    <source>
        <dbReference type="ARBA" id="ARBA00022786"/>
    </source>
</evidence>
<dbReference type="OrthoDB" id="10014838at2759"/>